<proteinExistence type="predicted"/>
<organism evidence="3">
    <name type="scientific">Echinostoma caproni</name>
    <dbReference type="NCBI Taxonomy" id="27848"/>
    <lineage>
        <taxon>Eukaryota</taxon>
        <taxon>Metazoa</taxon>
        <taxon>Spiralia</taxon>
        <taxon>Lophotrochozoa</taxon>
        <taxon>Platyhelminthes</taxon>
        <taxon>Trematoda</taxon>
        <taxon>Digenea</taxon>
        <taxon>Plagiorchiida</taxon>
        <taxon>Echinostomata</taxon>
        <taxon>Echinostomatoidea</taxon>
        <taxon>Echinostomatidae</taxon>
        <taxon>Echinostoma</taxon>
    </lineage>
</organism>
<protein>
    <submittedName>
        <fullName evidence="3">Peptidase_S24 domain-containing protein</fullName>
    </submittedName>
</protein>
<dbReference type="WBParaSite" id="ECPE_0000210501-mRNA-1">
    <property type="protein sequence ID" value="ECPE_0000210501-mRNA-1"/>
    <property type="gene ID" value="ECPE_0000210501"/>
</dbReference>
<dbReference type="Proteomes" id="UP000272942">
    <property type="component" value="Unassembled WGS sequence"/>
</dbReference>
<evidence type="ECO:0000313" key="3">
    <source>
        <dbReference type="WBParaSite" id="ECPE_0000210501-mRNA-1"/>
    </source>
</evidence>
<name>A0A183A570_9TREM</name>
<reference evidence="3" key="1">
    <citation type="submission" date="2016-06" db="UniProtKB">
        <authorList>
            <consortium name="WormBaseParasite"/>
        </authorList>
    </citation>
    <scope>IDENTIFICATION</scope>
</reference>
<dbReference type="AlphaFoldDB" id="A0A183A570"/>
<dbReference type="EMBL" id="UZAN01039415">
    <property type="protein sequence ID" value="VDP65425.1"/>
    <property type="molecule type" value="Genomic_DNA"/>
</dbReference>
<accession>A0A183A570</accession>
<evidence type="ECO:0000313" key="1">
    <source>
        <dbReference type="EMBL" id="VDP65425.1"/>
    </source>
</evidence>
<reference evidence="1 2" key="2">
    <citation type="submission" date="2018-11" db="EMBL/GenBank/DDBJ databases">
        <authorList>
            <consortium name="Pathogen Informatics"/>
        </authorList>
    </citation>
    <scope>NUCLEOTIDE SEQUENCE [LARGE SCALE GENOMIC DNA]</scope>
    <source>
        <strain evidence="1 2">Egypt</strain>
    </source>
</reference>
<gene>
    <name evidence="1" type="ORF">ECPE_LOCUS2105</name>
</gene>
<evidence type="ECO:0000313" key="2">
    <source>
        <dbReference type="Proteomes" id="UP000272942"/>
    </source>
</evidence>
<keyword evidence="2" id="KW-1185">Reference proteome</keyword>
<sequence length="114" mass="12782">MVRVLSRDMFPQGVLYRAQIVPEQSLHSVDQVINVDVVESSSSSFGLRGFYSVKFEEHRNVDFREEYNVVPHSVPGVLYGAQIIPAQSLRSVDQVINVDVVESSSSSFGLRGFY</sequence>